<evidence type="ECO:0000256" key="2">
    <source>
        <dbReference type="ARBA" id="ARBA00007647"/>
    </source>
</evidence>
<evidence type="ECO:0000256" key="7">
    <source>
        <dbReference type="ARBA" id="ARBA00023136"/>
    </source>
</evidence>
<gene>
    <name evidence="9" type="ORF">PECAL_1P25910</name>
</gene>
<dbReference type="PANTHER" id="PTHR21461">
    <property type="entry name" value="GLYCOSYLTRANSFERASE FAMILY 92 PROTEIN"/>
    <property type="match status" value="1"/>
</dbReference>
<keyword evidence="4" id="KW-0808">Transferase</keyword>
<comment type="similarity">
    <text evidence="2">Belongs to the glycosyltransferase 92 family.</text>
</comment>
<name>A0A8J2S8X5_9STRA</name>
<accession>A0A8J2S8X5</accession>
<evidence type="ECO:0000313" key="10">
    <source>
        <dbReference type="Proteomes" id="UP000789595"/>
    </source>
</evidence>
<dbReference type="InterPro" id="IPR008166">
    <property type="entry name" value="Glyco_transf_92"/>
</dbReference>
<evidence type="ECO:0008006" key="11">
    <source>
        <dbReference type="Google" id="ProtNLM"/>
    </source>
</evidence>
<evidence type="ECO:0000256" key="5">
    <source>
        <dbReference type="ARBA" id="ARBA00022692"/>
    </source>
</evidence>
<evidence type="ECO:0000256" key="6">
    <source>
        <dbReference type="ARBA" id="ARBA00022989"/>
    </source>
</evidence>
<dbReference type="AlphaFoldDB" id="A0A8J2S8X5"/>
<dbReference type="Proteomes" id="UP000789595">
    <property type="component" value="Unassembled WGS sequence"/>
</dbReference>
<feature type="compositionally biased region" description="Low complexity" evidence="8">
    <location>
        <begin position="523"/>
        <end position="536"/>
    </location>
</feature>
<dbReference type="OrthoDB" id="10004529at2759"/>
<dbReference type="GO" id="GO:0005737">
    <property type="term" value="C:cytoplasm"/>
    <property type="evidence" value="ECO:0007669"/>
    <property type="project" value="TreeGrafter"/>
</dbReference>
<evidence type="ECO:0000256" key="4">
    <source>
        <dbReference type="ARBA" id="ARBA00022679"/>
    </source>
</evidence>
<feature type="compositionally biased region" description="Basic residues" evidence="8">
    <location>
        <begin position="501"/>
        <end position="522"/>
    </location>
</feature>
<feature type="compositionally biased region" description="Low complexity" evidence="8">
    <location>
        <begin position="473"/>
        <end position="500"/>
    </location>
</feature>
<feature type="compositionally biased region" description="Basic residues" evidence="8">
    <location>
        <begin position="540"/>
        <end position="550"/>
    </location>
</feature>
<comment type="caution">
    <text evidence="9">The sequence shown here is derived from an EMBL/GenBank/DDBJ whole genome shotgun (WGS) entry which is preliminary data.</text>
</comment>
<sequence length="576" mass="62120">MDARVAREAGHEVFACAVPPTEQLDGKFLGARLTDGDHNKAISVTASTWPWRQRSKKYGVAVTFMGKDVACGLNKGFEAHCFRDWLEWHRLLGADHFLAYDNGSRGDHAWLRVARHYARRGLLTLVDWPYQLGGEGTTGNNVAQRAQLSHAAFAFSPRVAWLGTFDVDEFFAQAGVETMDRSEAVAQVPVPLGKAPQLNASIKKLLDGVDAPAFPDEAYSVVAPMRDAQAPDTCLTSNGATTRLAACFYLCSYYHATDERGHPKAFRRGGRAHPIFSPHRAKVLHGPARGATLCATLDDAAHFVHYTGRYGCGAAESAGCVLYEALRASPAVARLEAVLATLPPLPIPAQAPVSPVTPRPTLAKNSGPWAPDEVKRFDAAFKRFYNDGLPDWSGRAAAYVGTRDKYQVQTFKRARVKQKDPYYTSTRPTRGRSRGRGARRRRATRTGSSRPRGRRRPRPPPAIALDRGGSSGSAGTRRSAATGSPGSATRRARTSCSAAARTRRRASSTARRRPRSARRRRAPSSACPAAAAAAPGPGRGARRATTRRRSSLMAGPSAAAGRRGPSATGGAPRPRA</sequence>
<proteinExistence type="inferred from homology"/>
<keyword evidence="7" id="KW-0472">Membrane</keyword>
<dbReference type="GO" id="GO:0016020">
    <property type="term" value="C:membrane"/>
    <property type="evidence" value="ECO:0007669"/>
    <property type="project" value="UniProtKB-SubCell"/>
</dbReference>
<feature type="region of interest" description="Disordered" evidence="8">
    <location>
        <begin position="350"/>
        <end position="369"/>
    </location>
</feature>
<keyword evidence="5" id="KW-0812">Transmembrane</keyword>
<comment type="subcellular location">
    <subcellularLocation>
        <location evidence="1">Membrane</location>
        <topology evidence="1">Single-pass membrane protein</topology>
    </subcellularLocation>
</comment>
<evidence type="ECO:0000256" key="8">
    <source>
        <dbReference type="SAM" id="MobiDB-lite"/>
    </source>
</evidence>
<feature type="compositionally biased region" description="Basic residues" evidence="8">
    <location>
        <begin position="429"/>
        <end position="444"/>
    </location>
</feature>
<dbReference type="GO" id="GO:0016757">
    <property type="term" value="F:glycosyltransferase activity"/>
    <property type="evidence" value="ECO:0007669"/>
    <property type="project" value="UniProtKB-KW"/>
</dbReference>
<evidence type="ECO:0000256" key="3">
    <source>
        <dbReference type="ARBA" id="ARBA00022676"/>
    </source>
</evidence>
<keyword evidence="10" id="KW-1185">Reference proteome</keyword>
<protein>
    <recommendedName>
        <fullName evidence="11">Glycosyltransferase family 92 protein</fullName>
    </recommendedName>
</protein>
<keyword evidence="6" id="KW-1133">Transmembrane helix</keyword>
<evidence type="ECO:0000313" key="9">
    <source>
        <dbReference type="EMBL" id="CAH0366117.1"/>
    </source>
</evidence>
<keyword evidence="3" id="KW-0328">Glycosyltransferase</keyword>
<dbReference type="PANTHER" id="PTHR21461:SF69">
    <property type="entry name" value="GLYCOSYLTRANSFERASE FAMILY 92 PROTEIN"/>
    <property type="match status" value="1"/>
</dbReference>
<organism evidence="9 10">
    <name type="scientific">Pelagomonas calceolata</name>
    <dbReference type="NCBI Taxonomy" id="35677"/>
    <lineage>
        <taxon>Eukaryota</taxon>
        <taxon>Sar</taxon>
        <taxon>Stramenopiles</taxon>
        <taxon>Ochrophyta</taxon>
        <taxon>Pelagophyceae</taxon>
        <taxon>Pelagomonadales</taxon>
        <taxon>Pelagomonadaceae</taxon>
        <taxon>Pelagomonas</taxon>
    </lineage>
</organism>
<evidence type="ECO:0000256" key="1">
    <source>
        <dbReference type="ARBA" id="ARBA00004167"/>
    </source>
</evidence>
<dbReference type="EMBL" id="CAKKNE010000001">
    <property type="protein sequence ID" value="CAH0366117.1"/>
    <property type="molecule type" value="Genomic_DNA"/>
</dbReference>
<feature type="compositionally biased region" description="Low complexity" evidence="8">
    <location>
        <begin position="554"/>
        <end position="576"/>
    </location>
</feature>
<reference evidence="9" key="1">
    <citation type="submission" date="2021-11" db="EMBL/GenBank/DDBJ databases">
        <authorList>
            <consortium name="Genoscope - CEA"/>
            <person name="William W."/>
        </authorList>
    </citation>
    <scope>NUCLEOTIDE SEQUENCE</scope>
</reference>
<feature type="region of interest" description="Disordered" evidence="8">
    <location>
        <begin position="410"/>
        <end position="576"/>
    </location>
</feature>
<dbReference type="Pfam" id="PF01697">
    <property type="entry name" value="Glyco_transf_92"/>
    <property type="match status" value="1"/>
</dbReference>